<protein>
    <recommendedName>
        <fullName evidence="1">biotin carboxylase</fullName>
        <ecNumber evidence="1">6.3.4.14</ecNumber>
    </recommendedName>
</protein>
<dbReference type="AlphaFoldDB" id="A0A7X2MHM7"/>
<reference evidence="9 10" key="1">
    <citation type="submission" date="2019-11" db="EMBL/GenBank/DDBJ databases">
        <title>Draft Genome Sequence of Plant Growth-Promoting Rhizosphere-Associated Bacteria.</title>
        <authorList>
            <person name="Vasilyev I.Y."/>
            <person name="Radchenko V."/>
            <person name="Ilnitskaya E.V."/>
        </authorList>
    </citation>
    <scope>NUCLEOTIDE SEQUENCE [LARGE SCALE GENOMIC DNA]</scope>
    <source>
        <strain evidence="9 10">VRA_01-1sq_f</strain>
    </source>
</reference>
<dbReference type="EMBL" id="WKKX01000976">
    <property type="protein sequence ID" value="MSE09558.1"/>
    <property type="molecule type" value="Genomic_DNA"/>
</dbReference>
<keyword evidence="3 6" id="KW-0547">Nucleotide-binding</keyword>
<evidence type="ECO:0000256" key="2">
    <source>
        <dbReference type="ARBA" id="ARBA00022598"/>
    </source>
</evidence>
<feature type="domain" description="ATP-grasp" evidence="7">
    <location>
        <begin position="2"/>
        <end position="118"/>
    </location>
</feature>
<dbReference type="GO" id="GO:0046872">
    <property type="term" value="F:metal ion binding"/>
    <property type="evidence" value="ECO:0007669"/>
    <property type="project" value="InterPro"/>
</dbReference>
<keyword evidence="5" id="KW-0092">Biotin</keyword>
<dbReference type="EC" id="6.3.4.14" evidence="1"/>
<dbReference type="SUPFAM" id="SSF51246">
    <property type="entry name" value="Rudiment single hybrid motif"/>
    <property type="match status" value="1"/>
</dbReference>
<dbReference type="InterPro" id="IPR011054">
    <property type="entry name" value="Rudment_hybrid_motif"/>
</dbReference>
<dbReference type="Gene3D" id="3.30.470.20">
    <property type="entry name" value="ATP-grasp fold, B domain"/>
    <property type="match status" value="1"/>
</dbReference>
<dbReference type="InterPro" id="IPR050856">
    <property type="entry name" value="Biotin_carboxylase_complex"/>
</dbReference>
<name>A0A7X2MHM7_9LACO</name>
<evidence type="ECO:0000259" key="8">
    <source>
        <dbReference type="PROSITE" id="PS50979"/>
    </source>
</evidence>
<keyword evidence="4 6" id="KW-0067">ATP-binding</keyword>
<dbReference type="PANTHER" id="PTHR18866">
    <property type="entry name" value="CARBOXYLASE:PYRUVATE/ACETYL-COA/PROPIONYL-COA CARBOXYLASE"/>
    <property type="match status" value="1"/>
</dbReference>
<feature type="non-terminal residue" evidence="9">
    <location>
        <position position="1"/>
    </location>
</feature>
<evidence type="ECO:0000256" key="3">
    <source>
        <dbReference type="ARBA" id="ARBA00022741"/>
    </source>
</evidence>
<comment type="caution">
    <text evidence="9">The sequence shown here is derived from an EMBL/GenBank/DDBJ whole genome shotgun (WGS) entry which is preliminary data.</text>
</comment>
<feature type="domain" description="Biotin carboxylation" evidence="8">
    <location>
        <begin position="1"/>
        <end position="161"/>
    </location>
</feature>
<organism evidence="9 10">
    <name type="scientific">Ligilactobacillus salivarius</name>
    <dbReference type="NCBI Taxonomy" id="1624"/>
    <lineage>
        <taxon>Bacteria</taxon>
        <taxon>Bacillati</taxon>
        <taxon>Bacillota</taxon>
        <taxon>Bacilli</taxon>
        <taxon>Lactobacillales</taxon>
        <taxon>Lactobacillaceae</taxon>
        <taxon>Ligilactobacillus</taxon>
    </lineage>
</organism>
<dbReference type="PROSITE" id="PS50975">
    <property type="entry name" value="ATP_GRASP"/>
    <property type="match status" value="1"/>
</dbReference>
<dbReference type="Pfam" id="PF02786">
    <property type="entry name" value="CPSase_L_D2"/>
    <property type="match status" value="1"/>
</dbReference>
<gene>
    <name evidence="9" type="ORF">GKC33_13020</name>
</gene>
<dbReference type="InterPro" id="IPR011764">
    <property type="entry name" value="Biotin_carboxylation_dom"/>
</dbReference>
<feature type="non-terminal residue" evidence="9">
    <location>
        <position position="161"/>
    </location>
</feature>
<evidence type="ECO:0000256" key="1">
    <source>
        <dbReference type="ARBA" id="ARBA00013263"/>
    </source>
</evidence>
<dbReference type="Proteomes" id="UP000467635">
    <property type="component" value="Unassembled WGS sequence"/>
</dbReference>
<dbReference type="InterPro" id="IPR011761">
    <property type="entry name" value="ATP-grasp"/>
</dbReference>
<dbReference type="PROSITE" id="PS50979">
    <property type="entry name" value="BC"/>
    <property type="match status" value="1"/>
</dbReference>
<dbReference type="PANTHER" id="PTHR18866:SF33">
    <property type="entry name" value="METHYLCROTONOYL-COA CARBOXYLASE SUBUNIT ALPHA, MITOCHONDRIAL-RELATED"/>
    <property type="match status" value="1"/>
</dbReference>
<dbReference type="GO" id="GO:0004075">
    <property type="term" value="F:biotin carboxylase activity"/>
    <property type="evidence" value="ECO:0007669"/>
    <property type="project" value="UniProtKB-EC"/>
</dbReference>
<evidence type="ECO:0000313" key="10">
    <source>
        <dbReference type="Proteomes" id="UP000467635"/>
    </source>
</evidence>
<accession>A0A7X2MHM7</accession>
<proteinExistence type="predicted"/>
<evidence type="ECO:0000256" key="5">
    <source>
        <dbReference type="ARBA" id="ARBA00023267"/>
    </source>
</evidence>
<evidence type="ECO:0000313" key="9">
    <source>
        <dbReference type="EMBL" id="MSE09558.1"/>
    </source>
</evidence>
<sequence>GEKMIVNPKHIEVQILADKHGNVMHLFERDCSVQRRNQKVIEFAPSITLSQERRKEICEAAVNLAKSVNYYNAGTVEFLVTEDDFYFVEVNPRVQVEHTVTEMITGVDIVQSQIQIAEGKDLYNDLELPKQEELTSQGIAIQCRITTEDPENNFMPDTGKL</sequence>
<keyword evidence="9" id="KW-0670">Pyruvate</keyword>
<evidence type="ECO:0000256" key="4">
    <source>
        <dbReference type="ARBA" id="ARBA00022840"/>
    </source>
</evidence>
<dbReference type="InterPro" id="IPR005479">
    <property type="entry name" value="CPAse_ATP-bd"/>
</dbReference>
<evidence type="ECO:0000259" key="7">
    <source>
        <dbReference type="PROSITE" id="PS50975"/>
    </source>
</evidence>
<evidence type="ECO:0000256" key="6">
    <source>
        <dbReference type="PROSITE-ProRule" id="PRU00409"/>
    </source>
</evidence>
<keyword evidence="2 9" id="KW-0436">Ligase</keyword>
<dbReference type="GO" id="GO:0005524">
    <property type="term" value="F:ATP binding"/>
    <property type="evidence" value="ECO:0007669"/>
    <property type="project" value="UniProtKB-UniRule"/>
</dbReference>
<dbReference type="SUPFAM" id="SSF56059">
    <property type="entry name" value="Glutathione synthetase ATP-binding domain-like"/>
    <property type="match status" value="1"/>
</dbReference>